<feature type="compositionally biased region" description="Low complexity" evidence="3">
    <location>
        <begin position="489"/>
        <end position="524"/>
    </location>
</feature>
<evidence type="ECO:0000256" key="2">
    <source>
        <dbReference type="ARBA" id="ARBA00022840"/>
    </source>
</evidence>
<dbReference type="EMBL" id="HBIP01011869">
    <property type="protein sequence ID" value="CAE0491618.1"/>
    <property type="molecule type" value="Transcribed_RNA"/>
</dbReference>
<protein>
    <recommendedName>
        <fullName evidence="4">AAA+ ATPase domain-containing protein</fullName>
    </recommendedName>
</protein>
<dbReference type="AlphaFoldDB" id="A0A7S3QT65"/>
<evidence type="ECO:0000259" key="4">
    <source>
        <dbReference type="SMART" id="SM00382"/>
    </source>
</evidence>
<name>A0A7S3QT65_DUNTE</name>
<dbReference type="SUPFAM" id="SSF52540">
    <property type="entry name" value="P-loop containing nucleoside triphosphate hydrolases"/>
    <property type="match status" value="1"/>
</dbReference>
<keyword evidence="1" id="KW-0547">Nucleotide-binding</keyword>
<feature type="region of interest" description="Disordered" evidence="3">
    <location>
        <begin position="685"/>
        <end position="710"/>
    </location>
</feature>
<gene>
    <name evidence="5" type="ORF">DTER00134_LOCUS6691</name>
</gene>
<organism evidence="5">
    <name type="scientific">Dunaliella tertiolecta</name>
    <name type="common">Green alga</name>
    <dbReference type="NCBI Taxonomy" id="3047"/>
    <lineage>
        <taxon>Eukaryota</taxon>
        <taxon>Viridiplantae</taxon>
        <taxon>Chlorophyta</taxon>
        <taxon>core chlorophytes</taxon>
        <taxon>Chlorophyceae</taxon>
        <taxon>CS clade</taxon>
        <taxon>Chlamydomonadales</taxon>
        <taxon>Dunaliellaceae</taxon>
        <taxon>Dunaliella</taxon>
    </lineage>
</organism>
<dbReference type="PANTHER" id="PTHR20953">
    <property type="entry name" value="KINASE-RELATED"/>
    <property type="match status" value="1"/>
</dbReference>
<feature type="region of interest" description="Disordered" evidence="3">
    <location>
        <begin position="70"/>
        <end position="97"/>
    </location>
</feature>
<dbReference type="SMART" id="SM00382">
    <property type="entry name" value="AAA"/>
    <property type="match status" value="1"/>
</dbReference>
<evidence type="ECO:0000256" key="3">
    <source>
        <dbReference type="SAM" id="MobiDB-lite"/>
    </source>
</evidence>
<dbReference type="InterPro" id="IPR045735">
    <property type="entry name" value="Spore_III_AA_AAA+_ATPase"/>
</dbReference>
<evidence type="ECO:0000313" key="5">
    <source>
        <dbReference type="EMBL" id="CAE0491618.1"/>
    </source>
</evidence>
<dbReference type="InterPro" id="IPR003593">
    <property type="entry name" value="AAA+_ATPase"/>
</dbReference>
<dbReference type="PANTHER" id="PTHR20953:SF3">
    <property type="entry name" value="P-LOOP CONTAINING NUCLEOSIDE TRIPHOSPHATE HYDROLASES SUPERFAMILY PROTEIN"/>
    <property type="match status" value="1"/>
</dbReference>
<feature type="compositionally biased region" description="Low complexity" evidence="3">
    <location>
        <begin position="70"/>
        <end position="81"/>
    </location>
</feature>
<dbReference type="GO" id="GO:0005524">
    <property type="term" value="F:ATP binding"/>
    <property type="evidence" value="ECO:0007669"/>
    <property type="project" value="UniProtKB-KW"/>
</dbReference>
<reference evidence="5" key="1">
    <citation type="submission" date="2021-01" db="EMBL/GenBank/DDBJ databases">
        <authorList>
            <person name="Corre E."/>
            <person name="Pelletier E."/>
            <person name="Niang G."/>
            <person name="Scheremetjew M."/>
            <person name="Finn R."/>
            <person name="Kale V."/>
            <person name="Holt S."/>
            <person name="Cochrane G."/>
            <person name="Meng A."/>
            <person name="Brown T."/>
            <person name="Cohen L."/>
        </authorList>
    </citation>
    <scope>NUCLEOTIDE SEQUENCE</scope>
    <source>
        <strain evidence="5">CCMP1320</strain>
    </source>
</reference>
<accession>A0A7S3QT65</accession>
<dbReference type="InterPro" id="IPR058670">
    <property type="entry name" value="PTPase_dom"/>
</dbReference>
<sequence>MRIQRLGCRSSSKSRSSLAFPATLWQPGKCIPAALPQSTQPGLLASHPVLPAPSSQRNAPHKCQLALTAATSASGSSLPSPKQWHRRGQHANARTAAAVPAAALSAAGLQGSSEPSSILGENELPEDLTRDFEAEMEELLKLIGLLPPPVRAEVEAHPQMPELLEVVMDLGRSPIARFPNGDVKLSEQPITSEDLDFAIQKVGTFGGDNRAGIDRTLHRISCIRNRAGRIIGLTCRAGRAIKGSARMVADIVRSGASILFLGRPGVGKTTAIREVSRALSDDLHKRVIIVDTSNEIGGDGDIPHVGIGRARRMQVPDPELQHRVMIEAVENHMPEVVVIDEIGTEAECAAARTIAQRGVMLVATAHGNELENVMKNPALADLVGGIQSVTLGDEEARKRGVQKSILERGGPPSFDVAIEMLARSKWRVHLDVGQAVDMVLAGGQAAGQVRERTPEGDILSYTQAPVVSQLLAPKRPSLGGSARPVPTPSNNGNSSSSSSSSSSNGRQGSGGPSSREGAAGYPPAAAASPAAAAATAPSSFSRPSVQATLEAMLDAGDDEVLEGEEDDGVAPQKGARRLANRQSLMGLNKDAVELRLFPYQLDSKLLWDVMASMDALEKVMIVRRVSEADAVLGLRSSVKADAALRKVAKECQVPIYAIKGGNVPSLTRAFRTLLGVDPSAGGSFVQKSASRGGQASPHAPSVAPGSSLGSGYRALSESEALEEARLACEDIVGPLQQQAELLPRAPHVIQEQINLVSRYKLGWELVGEPGSQDQRLKILPTPQ</sequence>
<dbReference type="Gene3D" id="3.40.50.300">
    <property type="entry name" value="P-loop containing nucleotide triphosphate hydrolases"/>
    <property type="match status" value="1"/>
</dbReference>
<keyword evidence="2" id="KW-0067">ATP-binding</keyword>
<feature type="domain" description="AAA+ ATPase" evidence="4">
    <location>
        <begin position="254"/>
        <end position="388"/>
    </location>
</feature>
<evidence type="ECO:0000256" key="1">
    <source>
        <dbReference type="ARBA" id="ARBA00022741"/>
    </source>
</evidence>
<dbReference type="Pfam" id="PF25516">
    <property type="entry name" value="PTPase"/>
    <property type="match status" value="1"/>
</dbReference>
<dbReference type="CDD" id="cd00009">
    <property type="entry name" value="AAA"/>
    <property type="match status" value="1"/>
</dbReference>
<feature type="region of interest" description="Disordered" evidence="3">
    <location>
        <begin position="474"/>
        <end position="524"/>
    </location>
</feature>
<dbReference type="Pfam" id="PF19568">
    <property type="entry name" value="Spore_III_AA"/>
    <property type="match status" value="1"/>
</dbReference>
<dbReference type="InterPro" id="IPR027417">
    <property type="entry name" value="P-loop_NTPase"/>
</dbReference>
<proteinExistence type="predicted"/>